<dbReference type="SUPFAM" id="SSF49899">
    <property type="entry name" value="Concanavalin A-like lectins/glucanases"/>
    <property type="match status" value="1"/>
</dbReference>
<dbReference type="SUPFAM" id="SSF49299">
    <property type="entry name" value="PKD domain"/>
    <property type="match status" value="1"/>
</dbReference>
<proteinExistence type="inferred from homology"/>
<dbReference type="SMART" id="SM00089">
    <property type="entry name" value="PKD"/>
    <property type="match status" value="1"/>
</dbReference>
<dbReference type="OrthoDB" id="9809583at2"/>
<keyword evidence="5" id="KW-1185">Reference proteome</keyword>
<dbReference type="InterPro" id="IPR013783">
    <property type="entry name" value="Ig-like_fold"/>
</dbReference>
<gene>
    <name evidence="4" type="ORF">DF182_07960</name>
</gene>
<feature type="domain" description="GH16" evidence="3">
    <location>
        <begin position="76"/>
        <end position="345"/>
    </location>
</feature>
<dbReference type="EMBL" id="QFFJ01000001">
    <property type="protein sequence ID" value="RBL92507.1"/>
    <property type="molecule type" value="Genomic_DNA"/>
</dbReference>
<dbReference type="CDD" id="cd08023">
    <property type="entry name" value="GH16_laminarinase_like"/>
    <property type="match status" value="1"/>
</dbReference>
<dbReference type="Pfam" id="PF00801">
    <property type="entry name" value="PKD"/>
    <property type="match status" value="1"/>
</dbReference>
<dbReference type="CDD" id="cd00146">
    <property type="entry name" value="PKD"/>
    <property type="match status" value="1"/>
</dbReference>
<comment type="caution">
    <text evidence="4">The sequence shown here is derived from an EMBL/GenBank/DDBJ whole genome shotgun (WGS) entry which is preliminary data.</text>
</comment>
<evidence type="ECO:0000259" key="3">
    <source>
        <dbReference type="PROSITE" id="PS51762"/>
    </source>
</evidence>
<evidence type="ECO:0000313" key="4">
    <source>
        <dbReference type="EMBL" id="RBL92507.1"/>
    </source>
</evidence>
<dbReference type="Gene3D" id="2.60.40.10">
    <property type="entry name" value="Immunoglobulins"/>
    <property type="match status" value="1"/>
</dbReference>
<dbReference type="PROSITE" id="PS50093">
    <property type="entry name" value="PKD"/>
    <property type="match status" value="1"/>
</dbReference>
<accession>A0A365Y1L8</accession>
<dbReference type="Gene3D" id="2.60.120.200">
    <property type="match status" value="1"/>
</dbReference>
<dbReference type="InterPro" id="IPR000757">
    <property type="entry name" value="Beta-glucanase-like"/>
</dbReference>
<evidence type="ECO:0000256" key="1">
    <source>
        <dbReference type="ARBA" id="ARBA00006865"/>
    </source>
</evidence>
<dbReference type="InterPro" id="IPR000601">
    <property type="entry name" value="PKD_dom"/>
</dbReference>
<comment type="similarity">
    <text evidence="1">Belongs to the glycosyl hydrolase 16 family.</text>
</comment>
<dbReference type="InterPro" id="IPR050546">
    <property type="entry name" value="Glycosyl_Hydrlase_16"/>
</dbReference>
<feature type="domain" description="PKD" evidence="2">
    <location>
        <begin position="47"/>
        <end position="116"/>
    </location>
</feature>
<dbReference type="PROSITE" id="PS51257">
    <property type="entry name" value="PROKAR_LIPOPROTEIN"/>
    <property type="match status" value="1"/>
</dbReference>
<dbReference type="AlphaFoldDB" id="A0A365Y1L8"/>
<dbReference type="RefSeq" id="WP_113615108.1">
    <property type="nucleotide sequence ID" value="NZ_QFFJ01000001.1"/>
</dbReference>
<dbReference type="PANTHER" id="PTHR10963">
    <property type="entry name" value="GLYCOSYL HYDROLASE-RELATED"/>
    <property type="match status" value="1"/>
</dbReference>
<dbReference type="PROSITE" id="PS51762">
    <property type="entry name" value="GH16_2"/>
    <property type="match status" value="1"/>
</dbReference>
<organism evidence="4 5">
    <name type="scientific">Chitinophaga flava</name>
    <dbReference type="NCBI Taxonomy" id="2259036"/>
    <lineage>
        <taxon>Bacteria</taxon>
        <taxon>Pseudomonadati</taxon>
        <taxon>Bacteroidota</taxon>
        <taxon>Chitinophagia</taxon>
        <taxon>Chitinophagales</taxon>
        <taxon>Chitinophagaceae</taxon>
        <taxon>Chitinophaga</taxon>
    </lineage>
</organism>
<dbReference type="InterPro" id="IPR035986">
    <property type="entry name" value="PKD_dom_sf"/>
</dbReference>
<name>A0A365Y1L8_9BACT</name>
<protein>
    <submittedName>
        <fullName evidence="4">Beta-glucanase</fullName>
    </submittedName>
</protein>
<dbReference type="GO" id="GO:0004553">
    <property type="term" value="F:hydrolase activity, hydrolyzing O-glycosyl compounds"/>
    <property type="evidence" value="ECO:0007669"/>
    <property type="project" value="InterPro"/>
</dbReference>
<dbReference type="GO" id="GO:0005975">
    <property type="term" value="P:carbohydrate metabolic process"/>
    <property type="evidence" value="ECO:0007669"/>
    <property type="project" value="InterPro"/>
</dbReference>
<dbReference type="InterPro" id="IPR013320">
    <property type="entry name" value="ConA-like_dom_sf"/>
</dbReference>
<dbReference type="PANTHER" id="PTHR10963:SF55">
    <property type="entry name" value="GLYCOSIDE HYDROLASE FAMILY 16 PROTEIN"/>
    <property type="match status" value="1"/>
</dbReference>
<evidence type="ECO:0000259" key="2">
    <source>
        <dbReference type="PROSITE" id="PS50093"/>
    </source>
</evidence>
<dbReference type="InterPro" id="IPR022409">
    <property type="entry name" value="PKD/Chitinase_dom"/>
</dbReference>
<reference evidence="4 5" key="1">
    <citation type="submission" date="2018-05" db="EMBL/GenBank/DDBJ databases">
        <title>Chitinophaga sp. K3CV102501T nov., isolated from isolated from a monsoon evergreen broad-leaved forest soil.</title>
        <authorList>
            <person name="Lv Y."/>
        </authorList>
    </citation>
    <scope>NUCLEOTIDE SEQUENCE [LARGE SCALE GENOMIC DNA]</scope>
    <source>
        <strain evidence="4 5">GDMCC 1.1325</strain>
    </source>
</reference>
<sequence>MKQFTGIMMALLVSLTSCGKTDTKPAEKVAPLNLSVSTTVSQDSTGTVTFTATADHAVSFDYDFGNGYIKTTANGYTSYTYNTPGEHTYTVNVTAKSADGLTLAKTISVVVPVSTALIWSDEFNNDGAPDPKKWGYDIGNGDNGWGNAEAQYYTNRIENAVVSDGTLKINAIKESYNGMAYTSARLLTKGKFNFTYGRIEVSAKLPAAGGTWPAIWMLGSNISNVGWPASGEIDIMEHKGNEPQKIYGTVHHPGHAGGNADGGTTMVANETGAFHKYTLDWSPKQLRWYVDDKLYFTFNNAAGLPFNHDFFILLNFAMGGTFGGTIDPAFTRNTMEVDYVRVYRN</sequence>
<dbReference type="Proteomes" id="UP000253410">
    <property type="component" value="Unassembled WGS sequence"/>
</dbReference>
<evidence type="ECO:0000313" key="5">
    <source>
        <dbReference type="Proteomes" id="UP000253410"/>
    </source>
</evidence>
<dbReference type="Pfam" id="PF00722">
    <property type="entry name" value="Glyco_hydro_16"/>
    <property type="match status" value="1"/>
</dbReference>